<organism evidence="6 7">
    <name type="scientific">Ancylobacter mangrovi</name>
    <dbReference type="NCBI Taxonomy" id="2972472"/>
    <lineage>
        <taxon>Bacteria</taxon>
        <taxon>Pseudomonadati</taxon>
        <taxon>Pseudomonadota</taxon>
        <taxon>Alphaproteobacteria</taxon>
        <taxon>Hyphomicrobiales</taxon>
        <taxon>Xanthobacteraceae</taxon>
        <taxon>Ancylobacter</taxon>
    </lineage>
</organism>
<feature type="DNA-binding region" description="H-T-H motif" evidence="4">
    <location>
        <begin position="29"/>
        <end position="48"/>
    </location>
</feature>
<dbReference type="InterPro" id="IPR023772">
    <property type="entry name" value="DNA-bd_HTH_TetR-type_CS"/>
</dbReference>
<dbReference type="AlphaFoldDB" id="A0A9X2PCQ1"/>
<dbReference type="PRINTS" id="PR00455">
    <property type="entry name" value="HTHTETR"/>
</dbReference>
<evidence type="ECO:0000313" key="7">
    <source>
        <dbReference type="Proteomes" id="UP001151088"/>
    </source>
</evidence>
<accession>A0A9X2PCQ1</accession>
<dbReference type="Pfam" id="PF00440">
    <property type="entry name" value="TetR_N"/>
    <property type="match status" value="1"/>
</dbReference>
<dbReference type="SUPFAM" id="SSF46689">
    <property type="entry name" value="Homeodomain-like"/>
    <property type="match status" value="1"/>
</dbReference>
<dbReference type="GO" id="GO:0003677">
    <property type="term" value="F:DNA binding"/>
    <property type="evidence" value="ECO:0007669"/>
    <property type="project" value="UniProtKB-UniRule"/>
</dbReference>
<gene>
    <name evidence="6" type="ORF">NVS89_14220</name>
</gene>
<evidence type="ECO:0000259" key="5">
    <source>
        <dbReference type="PROSITE" id="PS50977"/>
    </source>
</evidence>
<keyword evidence="1" id="KW-0805">Transcription regulation</keyword>
<dbReference type="PROSITE" id="PS50977">
    <property type="entry name" value="HTH_TETR_2"/>
    <property type="match status" value="1"/>
</dbReference>
<proteinExistence type="predicted"/>
<name>A0A9X2PCQ1_9HYPH</name>
<feature type="domain" description="HTH tetR-type" evidence="5">
    <location>
        <begin position="6"/>
        <end position="66"/>
    </location>
</feature>
<dbReference type="Pfam" id="PF16925">
    <property type="entry name" value="TetR_C_13"/>
    <property type="match status" value="1"/>
</dbReference>
<comment type="caution">
    <text evidence="6">The sequence shown here is derived from an EMBL/GenBank/DDBJ whole genome shotgun (WGS) entry which is preliminary data.</text>
</comment>
<keyword evidence="2 4" id="KW-0238">DNA-binding</keyword>
<dbReference type="PROSITE" id="PS01081">
    <property type="entry name" value="HTH_TETR_1"/>
    <property type="match status" value="1"/>
</dbReference>
<dbReference type="Proteomes" id="UP001151088">
    <property type="component" value="Unassembled WGS sequence"/>
</dbReference>
<dbReference type="Gene3D" id="1.10.357.10">
    <property type="entry name" value="Tetracycline Repressor, domain 2"/>
    <property type="match status" value="1"/>
</dbReference>
<keyword evidence="3" id="KW-0804">Transcription</keyword>
<dbReference type="Gene3D" id="1.10.10.60">
    <property type="entry name" value="Homeodomain-like"/>
    <property type="match status" value="1"/>
</dbReference>
<dbReference type="PANTHER" id="PTHR47506:SF1">
    <property type="entry name" value="HTH-TYPE TRANSCRIPTIONAL REGULATOR YJDC"/>
    <property type="match status" value="1"/>
</dbReference>
<dbReference type="InterPro" id="IPR009057">
    <property type="entry name" value="Homeodomain-like_sf"/>
</dbReference>
<protein>
    <submittedName>
        <fullName evidence="6">TetR/AcrR family transcriptional regulator</fullName>
    </submittedName>
</protein>
<dbReference type="RefSeq" id="WP_258733416.1">
    <property type="nucleotide sequence ID" value="NZ_JANTHZ010000006.1"/>
</dbReference>
<dbReference type="SUPFAM" id="SSF48498">
    <property type="entry name" value="Tetracyclin repressor-like, C-terminal domain"/>
    <property type="match status" value="1"/>
</dbReference>
<keyword evidence="7" id="KW-1185">Reference proteome</keyword>
<evidence type="ECO:0000256" key="2">
    <source>
        <dbReference type="ARBA" id="ARBA00023125"/>
    </source>
</evidence>
<reference evidence="6" key="1">
    <citation type="submission" date="2022-08" db="EMBL/GenBank/DDBJ databases">
        <authorList>
            <person name="Li F."/>
        </authorList>
    </citation>
    <scope>NUCLEOTIDE SEQUENCE</scope>
    <source>
        <strain evidence="6">MQZ15Z-1</strain>
    </source>
</reference>
<dbReference type="InterPro" id="IPR036271">
    <property type="entry name" value="Tet_transcr_reg_TetR-rel_C_sf"/>
</dbReference>
<dbReference type="InterPro" id="IPR001647">
    <property type="entry name" value="HTH_TetR"/>
</dbReference>
<sequence>MARPREFDEQTVLEAAVRCFWHRGYDSTSVRDLVESTGITAASLYNAFGDKRALYRRALDHYIESSIADRIERCETLAPRAAIAAFFEEIVARSLGDHEHKGCMLVNAALEVAPHDPGFRKLVADMLVHIEDFFLDRVRAGQADGTITRAQPAEMLARHLLGVLMGVRVLARVRPERALLEGVVAPALALLAVTGGQGEDAAARPQ</sequence>
<evidence type="ECO:0000256" key="1">
    <source>
        <dbReference type="ARBA" id="ARBA00023015"/>
    </source>
</evidence>
<dbReference type="InterPro" id="IPR011075">
    <property type="entry name" value="TetR_C"/>
</dbReference>
<dbReference type="PANTHER" id="PTHR47506">
    <property type="entry name" value="TRANSCRIPTIONAL REGULATORY PROTEIN"/>
    <property type="match status" value="1"/>
</dbReference>
<evidence type="ECO:0000256" key="3">
    <source>
        <dbReference type="ARBA" id="ARBA00023163"/>
    </source>
</evidence>
<evidence type="ECO:0000256" key="4">
    <source>
        <dbReference type="PROSITE-ProRule" id="PRU00335"/>
    </source>
</evidence>
<dbReference type="EMBL" id="JANTHZ010000006">
    <property type="protein sequence ID" value="MCS0496256.1"/>
    <property type="molecule type" value="Genomic_DNA"/>
</dbReference>
<evidence type="ECO:0000313" key="6">
    <source>
        <dbReference type="EMBL" id="MCS0496256.1"/>
    </source>
</evidence>